<dbReference type="Gene3D" id="3.30.70.1880">
    <property type="entry name" value="Protein of unknown function DUF881"/>
    <property type="match status" value="1"/>
</dbReference>
<name>A0A0X8VCS2_ANAPI</name>
<dbReference type="Proteomes" id="UP000068026">
    <property type="component" value="Chromosome"/>
</dbReference>
<reference evidence="5" key="4">
    <citation type="submission" date="2016-11" db="EMBL/GenBank/DDBJ databases">
        <authorList>
            <person name="Varghese N."/>
            <person name="Submissions S."/>
        </authorList>
    </citation>
    <scope>NUCLEOTIDE SEQUENCE</scope>
    <source>
        <strain evidence="5">DSM 1682</strain>
    </source>
</reference>
<evidence type="ECO:0000313" key="5">
    <source>
        <dbReference type="EMBL" id="SHE42902.1"/>
    </source>
</evidence>
<accession>A0A0X8VCS2</accession>
<dbReference type="EMBL" id="CP014223">
    <property type="protein sequence ID" value="AMJ40410.1"/>
    <property type="molecule type" value="Genomic_DNA"/>
</dbReference>
<evidence type="ECO:0000256" key="1">
    <source>
        <dbReference type="ARBA" id="ARBA00009108"/>
    </source>
</evidence>
<dbReference type="RefSeq" id="WP_066048068.1">
    <property type="nucleotide sequence ID" value="NZ_CP014223.1"/>
</dbReference>
<organism evidence="5 7">
    <name type="scientific">Anaerotignum propionicum DSM 1682</name>
    <dbReference type="NCBI Taxonomy" id="991789"/>
    <lineage>
        <taxon>Bacteria</taxon>
        <taxon>Bacillati</taxon>
        <taxon>Bacillota</taxon>
        <taxon>Clostridia</taxon>
        <taxon>Lachnospirales</taxon>
        <taxon>Anaerotignaceae</taxon>
        <taxon>Anaerotignum</taxon>
    </lineage>
</organism>
<reference evidence="7" key="3">
    <citation type="submission" date="2016-11" db="EMBL/GenBank/DDBJ databases">
        <authorList>
            <person name="Jaros S."/>
            <person name="Januszkiewicz K."/>
            <person name="Wedrychowicz H."/>
        </authorList>
    </citation>
    <scope>NUCLEOTIDE SEQUENCE [LARGE SCALE GENOMIC DNA]</scope>
    <source>
        <strain evidence="7">DSM 1682</strain>
    </source>
</reference>
<comment type="similarity">
    <text evidence="1">Belongs to the UPF0749 family.</text>
</comment>
<reference evidence="6" key="2">
    <citation type="submission" date="2016-01" db="EMBL/GenBank/DDBJ databases">
        <authorList>
            <person name="Poehlein A."/>
            <person name="Schlien K."/>
            <person name="Gottschalk G."/>
            <person name="Buckel W."/>
            <person name="Daniel R."/>
        </authorList>
    </citation>
    <scope>NUCLEOTIDE SEQUENCE [LARGE SCALE GENOMIC DNA]</scope>
    <source>
        <strain evidence="6">X2</strain>
    </source>
</reference>
<keyword evidence="3" id="KW-1133">Transmembrane helix</keyword>
<feature type="coiled-coil region" evidence="2">
    <location>
        <begin position="40"/>
        <end position="67"/>
    </location>
</feature>
<dbReference type="Pfam" id="PF05949">
    <property type="entry name" value="DUF881"/>
    <property type="match status" value="1"/>
</dbReference>
<keyword evidence="3" id="KW-0812">Transmembrane</keyword>
<keyword evidence="3" id="KW-0472">Membrane</keyword>
<dbReference type="EMBL" id="FQUA01000002">
    <property type="protein sequence ID" value="SHE42902.1"/>
    <property type="molecule type" value="Genomic_DNA"/>
</dbReference>
<dbReference type="AlphaFoldDB" id="A0A0X8VCS2"/>
<evidence type="ECO:0000313" key="4">
    <source>
        <dbReference type="EMBL" id="AMJ40410.1"/>
    </source>
</evidence>
<gene>
    <name evidence="4" type="ORF">CPRO_08100</name>
    <name evidence="5" type="ORF">SAMN02745151_00672</name>
</gene>
<sequence>MGKNHYLYGLTLICVLLGTIIGIQYNTVKKQNGLTENQRLTELTATLKKVQEENEALQGHLKEKEQIIADYESGLDYGATIDNLQNELEKLRLFAGLTEVHGAGILVTMNDSSTKKGGDSNAYLVHAEDILSVINELNVGGAEAISINGQRIVGKSSVSCAGSIVMVNGERVAAPFEIKAVGDGDILQSALKFPGGVVDNLAPWGIEINIHKEANIIVPPYTQTILWKATASEQEVAG</sequence>
<dbReference type="InterPro" id="IPR010273">
    <property type="entry name" value="DUF881"/>
</dbReference>
<reference evidence="4 6" key="1">
    <citation type="journal article" date="2016" name="Genome Announc.">
        <title>Complete Genome Sequence of the Amino Acid-Fermenting Clostridium propionicum X2 (DSM 1682).</title>
        <authorList>
            <person name="Poehlein A."/>
            <person name="Schlien K."/>
            <person name="Chowdhury N.P."/>
            <person name="Gottschalk G."/>
            <person name="Buckel W."/>
            <person name="Daniel R."/>
        </authorList>
    </citation>
    <scope>NUCLEOTIDE SEQUENCE [LARGE SCALE GENOMIC DNA]</scope>
    <source>
        <strain evidence="4 6">X2</strain>
    </source>
</reference>
<dbReference type="PANTHER" id="PTHR37313:SF2">
    <property type="entry name" value="UPF0749 PROTEIN YLXX"/>
    <property type="match status" value="1"/>
</dbReference>
<evidence type="ECO:0000256" key="2">
    <source>
        <dbReference type="SAM" id="Coils"/>
    </source>
</evidence>
<keyword evidence="6" id="KW-1185">Reference proteome</keyword>
<keyword evidence="2" id="KW-0175">Coiled coil</keyword>
<evidence type="ECO:0000313" key="6">
    <source>
        <dbReference type="Proteomes" id="UP000068026"/>
    </source>
</evidence>
<evidence type="ECO:0000256" key="3">
    <source>
        <dbReference type="SAM" id="Phobius"/>
    </source>
</evidence>
<dbReference type="OrthoDB" id="9776196at2"/>
<dbReference type="PANTHER" id="PTHR37313">
    <property type="entry name" value="UPF0749 PROTEIN RV1825"/>
    <property type="match status" value="1"/>
</dbReference>
<dbReference type="KEGG" id="cpro:CPRO_08100"/>
<evidence type="ECO:0000313" key="7">
    <source>
        <dbReference type="Proteomes" id="UP000184204"/>
    </source>
</evidence>
<dbReference type="Proteomes" id="UP000184204">
    <property type="component" value="Unassembled WGS sequence"/>
</dbReference>
<protein>
    <submittedName>
        <fullName evidence="5">Uncharacterized conserved protein YlxW, UPF0749 family</fullName>
    </submittedName>
</protein>
<proteinExistence type="inferred from homology"/>
<feature type="transmembrane region" description="Helical" evidence="3">
    <location>
        <begin position="6"/>
        <end position="25"/>
    </location>
</feature>